<proteinExistence type="predicted"/>
<gene>
    <name evidence="8" type="ORF">CTRG_05562</name>
</gene>
<comment type="subcellular location">
    <subcellularLocation>
        <location evidence="1">Membrane</location>
        <topology evidence="1">Multi-pass membrane protein</topology>
    </subcellularLocation>
</comment>
<dbReference type="KEGG" id="ctp:CTRG_05562"/>
<evidence type="ECO:0000256" key="2">
    <source>
        <dbReference type="ARBA" id="ARBA00022448"/>
    </source>
</evidence>
<dbReference type="InterPro" id="IPR011701">
    <property type="entry name" value="MFS"/>
</dbReference>
<protein>
    <recommendedName>
        <fullName evidence="7">Major facilitator superfamily (MFS) profile domain-containing protein</fullName>
    </recommendedName>
</protein>
<dbReference type="PANTHER" id="PTHR43791">
    <property type="entry name" value="PERMEASE-RELATED"/>
    <property type="match status" value="1"/>
</dbReference>
<feature type="transmembrane region" description="Helical" evidence="6">
    <location>
        <begin position="101"/>
        <end position="122"/>
    </location>
</feature>
<dbReference type="AlphaFoldDB" id="C5MHK8"/>
<dbReference type="PANTHER" id="PTHR43791:SF46">
    <property type="entry name" value="MAJOR FACILITATOR SUPERFAMILY (MFS) PROFILE DOMAIN-CONTAINING PROTEIN-RELATED"/>
    <property type="match status" value="1"/>
</dbReference>
<dbReference type="GO" id="GO:0022857">
    <property type="term" value="F:transmembrane transporter activity"/>
    <property type="evidence" value="ECO:0007669"/>
    <property type="project" value="InterPro"/>
</dbReference>
<feature type="transmembrane region" description="Helical" evidence="6">
    <location>
        <begin position="129"/>
        <end position="147"/>
    </location>
</feature>
<feature type="transmembrane region" description="Helical" evidence="6">
    <location>
        <begin position="358"/>
        <end position="378"/>
    </location>
</feature>
<dbReference type="InterPro" id="IPR036259">
    <property type="entry name" value="MFS_trans_sf"/>
</dbReference>
<evidence type="ECO:0000256" key="3">
    <source>
        <dbReference type="ARBA" id="ARBA00022692"/>
    </source>
</evidence>
<feature type="transmembrane region" description="Helical" evidence="6">
    <location>
        <begin position="420"/>
        <end position="440"/>
    </location>
</feature>
<dbReference type="GeneID" id="8300696"/>
<keyword evidence="9" id="KW-1185">Reference proteome</keyword>
<evidence type="ECO:0000313" key="8">
    <source>
        <dbReference type="EMBL" id="EER31110.1"/>
    </source>
</evidence>
<feature type="transmembrane region" description="Helical" evidence="6">
    <location>
        <begin position="61"/>
        <end position="81"/>
    </location>
</feature>
<dbReference type="Gene3D" id="1.20.1250.20">
    <property type="entry name" value="MFS general substrate transporter like domains"/>
    <property type="match status" value="2"/>
</dbReference>
<feature type="transmembrane region" description="Helical" evidence="6">
    <location>
        <begin position="222"/>
        <end position="245"/>
    </location>
</feature>
<evidence type="ECO:0000256" key="1">
    <source>
        <dbReference type="ARBA" id="ARBA00004141"/>
    </source>
</evidence>
<evidence type="ECO:0000259" key="7">
    <source>
        <dbReference type="PROSITE" id="PS50850"/>
    </source>
</evidence>
<dbReference type="VEuPathDB" id="FungiDB:CTRG_05562"/>
<dbReference type="eggNOG" id="KOG2533">
    <property type="taxonomic scope" value="Eukaryota"/>
</dbReference>
<feature type="transmembrane region" description="Helical" evidence="6">
    <location>
        <begin position="153"/>
        <end position="177"/>
    </location>
</feature>
<dbReference type="InterPro" id="IPR020846">
    <property type="entry name" value="MFS_dom"/>
</dbReference>
<dbReference type="EMBL" id="GG692402">
    <property type="protein sequence ID" value="EER31110.1"/>
    <property type="molecule type" value="Genomic_DNA"/>
</dbReference>
<keyword evidence="2" id="KW-0813">Transport</keyword>
<dbReference type="GO" id="GO:0005886">
    <property type="term" value="C:plasma membrane"/>
    <property type="evidence" value="ECO:0007669"/>
    <property type="project" value="TreeGrafter"/>
</dbReference>
<feature type="transmembrane region" description="Helical" evidence="6">
    <location>
        <begin position="446"/>
        <end position="470"/>
    </location>
</feature>
<evidence type="ECO:0000256" key="6">
    <source>
        <dbReference type="SAM" id="Phobius"/>
    </source>
</evidence>
<feature type="transmembrane region" description="Helical" evidence="6">
    <location>
        <begin position="189"/>
        <end position="210"/>
    </location>
</feature>
<evidence type="ECO:0000256" key="5">
    <source>
        <dbReference type="ARBA" id="ARBA00023136"/>
    </source>
</evidence>
<dbReference type="PROSITE" id="PS50850">
    <property type="entry name" value="MFS"/>
    <property type="match status" value="1"/>
</dbReference>
<name>C5MHK8_CANTT</name>
<dbReference type="Proteomes" id="UP000002037">
    <property type="component" value="Unassembled WGS sequence"/>
</dbReference>
<feature type="transmembrane region" description="Helical" evidence="6">
    <location>
        <begin position="292"/>
        <end position="314"/>
    </location>
</feature>
<dbReference type="OrthoDB" id="2985014at2759"/>
<dbReference type="STRING" id="294747.C5MHK8"/>
<dbReference type="SUPFAM" id="SSF103473">
    <property type="entry name" value="MFS general substrate transporter"/>
    <property type="match status" value="1"/>
</dbReference>
<reference evidence="8 9" key="1">
    <citation type="journal article" date="2009" name="Nature">
        <title>Evolution of pathogenicity and sexual reproduction in eight Candida genomes.</title>
        <authorList>
            <person name="Butler G."/>
            <person name="Rasmussen M.D."/>
            <person name="Lin M.F."/>
            <person name="Santos M.A."/>
            <person name="Sakthikumar S."/>
            <person name="Munro C.A."/>
            <person name="Rheinbay E."/>
            <person name="Grabherr M."/>
            <person name="Forche A."/>
            <person name="Reedy J.L."/>
            <person name="Agrafioti I."/>
            <person name="Arnaud M.B."/>
            <person name="Bates S."/>
            <person name="Brown A.J."/>
            <person name="Brunke S."/>
            <person name="Costanzo M.C."/>
            <person name="Fitzpatrick D.A."/>
            <person name="de Groot P.W."/>
            <person name="Harris D."/>
            <person name="Hoyer L.L."/>
            <person name="Hube B."/>
            <person name="Klis F.M."/>
            <person name="Kodira C."/>
            <person name="Lennard N."/>
            <person name="Logue M.E."/>
            <person name="Martin R."/>
            <person name="Neiman A.M."/>
            <person name="Nikolaou E."/>
            <person name="Quail M.A."/>
            <person name="Quinn J."/>
            <person name="Santos M.C."/>
            <person name="Schmitzberger F.F."/>
            <person name="Sherlock G."/>
            <person name="Shah P."/>
            <person name="Silverstein K.A."/>
            <person name="Skrzypek M.S."/>
            <person name="Soll D."/>
            <person name="Staggs R."/>
            <person name="Stansfield I."/>
            <person name="Stumpf M.P."/>
            <person name="Sudbery P.E."/>
            <person name="Srikantha T."/>
            <person name="Zeng Q."/>
            <person name="Berman J."/>
            <person name="Berriman M."/>
            <person name="Heitman J."/>
            <person name="Gow N.A."/>
            <person name="Lorenz M.C."/>
            <person name="Birren B.W."/>
            <person name="Kellis M."/>
            <person name="Cuomo C.A."/>
        </authorList>
    </citation>
    <scope>NUCLEOTIDE SEQUENCE [LARGE SCALE GENOMIC DNA]</scope>
    <source>
        <strain evidence="9">ATCC MYA-3404 / T1</strain>
    </source>
</reference>
<sequence>MSSIHDQEKSPELIKDPEVVSSENSIAKYDDVSDIDIETQVQQLADELGVDEKKLMWKIDLCVVPPFCLLYFLSFLDRVNISNANIYGLSTDLGLVGNQYNTALVVFFVPYITFEVLANYCIKHIKPHIWLSCLVLSFGAISIGLGFVQNFGGLVACRFLIGITEASTFPSIFYLLSTYYSKAESQRRFSIFFSTTALSGAASGSIAYKIHDLNMVHGLESWRWIFIIEGAITCGCAILLFFLIADFPEEAKFLKKNEAQFLKSKLEILSGVPSGFEIKVSWKDVAKCLKDLLIWVPSFIYFGLIIPSYGYAYFAATIINKMGYSPVTSQRLSVFPWVCAFVITNIAAFLSDRFKRRMPFVIGLCCVAITGLSMILGAENVTVRYIGCFFTASGLYSAMPIVVCWASLNWSSHSRKMVGTAWQIGIGNMGGLISSFIFLNKDAPRYITGLSVSISSVVFAIISAFVYFFVCYRMNRIKKTEAYIQEFESMSERDQINAGDRNPKFVYLY</sequence>
<accession>C5MHK8</accession>
<keyword evidence="5 6" id="KW-0472">Membrane</keyword>
<dbReference type="FunFam" id="1.20.1250.20:FF:000034">
    <property type="entry name" value="MFS general substrate transporter"/>
    <property type="match status" value="1"/>
</dbReference>
<dbReference type="HOGENOM" id="CLU_001265_0_1_1"/>
<evidence type="ECO:0000313" key="9">
    <source>
        <dbReference type="Proteomes" id="UP000002037"/>
    </source>
</evidence>
<evidence type="ECO:0000256" key="4">
    <source>
        <dbReference type="ARBA" id="ARBA00022989"/>
    </source>
</evidence>
<organism evidence="8 9">
    <name type="scientific">Candida tropicalis (strain ATCC MYA-3404 / T1)</name>
    <name type="common">Yeast</name>
    <dbReference type="NCBI Taxonomy" id="294747"/>
    <lineage>
        <taxon>Eukaryota</taxon>
        <taxon>Fungi</taxon>
        <taxon>Dikarya</taxon>
        <taxon>Ascomycota</taxon>
        <taxon>Saccharomycotina</taxon>
        <taxon>Pichiomycetes</taxon>
        <taxon>Debaryomycetaceae</taxon>
        <taxon>Candida/Lodderomyces clade</taxon>
        <taxon>Candida</taxon>
    </lineage>
</organism>
<feature type="domain" description="Major facilitator superfamily (MFS) profile" evidence="7">
    <location>
        <begin position="63"/>
        <end position="478"/>
    </location>
</feature>
<keyword evidence="3 6" id="KW-0812">Transmembrane</keyword>
<dbReference type="FunFam" id="1.20.1250.20:FF:000068">
    <property type="entry name" value="MFS general substrate transporter"/>
    <property type="match status" value="1"/>
</dbReference>
<feature type="transmembrane region" description="Helical" evidence="6">
    <location>
        <begin position="334"/>
        <end position="351"/>
    </location>
</feature>
<keyword evidence="4 6" id="KW-1133">Transmembrane helix</keyword>
<feature type="transmembrane region" description="Helical" evidence="6">
    <location>
        <begin position="384"/>
        <end position="408"/>
    </location>
</feature>
<dbReference type="Pfam" id="PF07690">
    <property type="entry name" value="MFS_1"/>
    <property type="match status" value="1"/>
</dbReference>
<dbReference type="RefSeq" id="XP_002551264.1">
    <property type="nucleotide sequence ID" value="XM_002551218.1"/>
</dbReference>